<reference evidence="1 2" key="1">
    <citation type="submission" date="2020-04" db="EMBL/GenBank/DDBJ databases">
        <authorList>
            <person name="De Canck E."/>
        </authorList>
    </citation>
    <scope>NUCLEOTIDE SEQUENCE [LARGE SCALE GENOMIC DNA]</scope>
    <source>
        <strain evidence="1 2">LMG 24238</strain>
    </source>
</reference>
<evidence type="ECO:0000313" key="1">
    <source>
        <dbReference type="EMBL" id="CAB3728535.1"/>
    </source>
</evidence>
<gene>
    <name evidence="1" type="ORF">LMG24238_05506</name>
</gene>
<dbReference type="EMBL" id="CADIKC010000009">
    <property type="protein sequence ID" value="CAB3728535.1"/>
    <property type="molecule type" value="Genomic_DNA"/>
</dbReference>
<dbReference type="Proteomes" id="UP000494255">
    <property type="component" value="Unassembled WGS sequence"/>
</dbReference>
<name>A0A6J5C971_9BURK</name>
<evidence type="ECO:0000313" key="2">
    <source>
        <dbReference type="Proteomes" id="UP000494255"/>
    </source>
</evidence>
<protein>
    <submittedName>
        <fullName evidence="1">Uncharacterized protein</fullName>
    </submittedName>
</protein>
<sequence length="51" mass="5578">MTESKQNRSLSQSCVAMNFDLKTFRLSGVDVKHSIPLPGALPAQGLTQPFM</sequence>
<organism evidence="1 2">
    <name type="scientific">Paraburkholderia sediminicola</name>
    <dbReference type="NCBI Taxonomy" id="458836"/>
    <lineage>
        <taxon>Bacteria</taxon>
        <taxon>Pseudomonadati</taxon>
        <taxon>Pseudomonadota</taxon>
        <taxon>Betaproteobacteria</taxon>
        <taxon>Burkholderiales</taxon>
        <taxon>Burkholderiaceae</taxon>
        <taxon>Paraburkholderia</taxon>
    </lineage>
</organism>
<proteinExistence type="predicted"/>
<dbReference type="AlphaFoldDB" id="A0A6J5C971"/>
<keyword evidence="2" id="KW-1185">Reference proteome</keyword>
<accession>A0A6J5C971</accession>